<evidence type="ECO:0000256" key="5">
    <source>
        <dbReference type="ARBA" id="ARBA00022490"/>
    </source>
</evidence>
<evidence type="ECO:0000256" key="6">
    <source>
        <dbReference type="ARBA" id="ARBA00022603"/>
    </source>
</evidence>
<dbReference type="Gene3D" id="3.40.50.150">
    <property type="entry name" value="Vaccinia Virus protein VP39"/>
    <property type="match status" value="1"/>
</dbReference>
<dbReference type="EC" id="2.1.1.77" evidence="3"/>
<keyword evidence="8" id="KW-0949">S-adenosyl-L-methionine</keyword>
<reference evidence="13 14" key="1">
    <citation type="journal article" date="2010" name="Stand. Genomic Sci.">
        <title>Complete genome sequence of Nocardiopsis dassonvillei type strain (IMRU 509).</title>
        <authorList>
            <person name="Sun H."/>
            <person name="Lapidus A."/>
            <person name="Nolan M."/>
            <person name="Lucas S."/>
            <person name="Del Rio T.G."/>
            <person name="Tice H."/>
            <person name="Cheng J.F."/>
            <person name="Tapia R."/>
            <person name="Han C."/>
            <person name="Goodwin L."/>
            <person name="Pitluck S."/>
            <person name="Pagani I."/>
            <person name="Ivanova N."/>
            <person name="Mavromatis K."/>
            <person name="Mikhailova N."/>
            <person name="Pati A."/>
            <person name="Chen A."/>
            <person name="Palaniappan K."/>
            <person name="Land M."/>
            <person name="Hauser L."/>
            <person name="Chang Y.J."/>
            <person name="Jeffries C.D."/>
            <person name="Djao O.D."/>
            <person name="Rohde M."/>
            <person name="Sikorski J."/>
            <person name="Goker M."/>
            <person name="Woyke T."/>
            <person name="Bristow J."/>
            <person name="Eisen J.A."/>
            <person name="Markowitz V."/>
            <person name="Hugenholtz P."/>
            <person name="Kyrpides N.C."/>
            <person name="Klenk H.P."/>
        </authorList>
    </citation>
    <scope>NUCLEOTIDE SEQUENCE [LARGE SCALE GENOMIC DNA]</scope>
    <source>
        <strain evidence="14">ATCC 23218 / DSM 43111 / CIP 107115 / JCM 7437 / KCTC 9190 / NBRC 14626 / NCTC 10488 / NRRL B-5397 / IMRU 509</strain>
    </source>
</reference>
<dbReference type="KEGG" id="nda:Ndas_4816"/>
<dbReference type="EMBL" id="CP002040">
    <property type="protein sequence ID" value="ADH70200.1"/>
    <property type="molecule type" value="Genomic_DNA"/>
</dbReference>
<evidence type="ECO:0000313" key="14">
    <source>
        <dbReference type="Proteomes" id="UP000002219"/>
    </source>
</evidence>
<evidence type="ECO:0000256" key="11">
    <source>
        <dbReference type="ARBA" id="ARBA00031350"/>
    </source>
</evidence>
<dbReference type="CDD" id="cd02440">
    <property type="entry name" value="AdoMet_MTases"/>
    <property type="match status" value="1"/>
</dbReference>
<dbReference type="HOGENOM" id="CLU_037629_0_1_11"/>
<dbReference type="PANTHER" id="PTHR11579:SF0">
    <property type="entry name" value="PROTEIN-L-ISOASPARTATE(D-ASPARTATE) O-METHYLTRANSFERASE"/>
    <property type="match status" value="1"/>
</dbReference>
<dbReference type="GO" id="GO:0032259">
    <property type="term" value="P:methylation"/>
    <property type="evidence" value="ECO:0007669"/>
    <property type="project" value="UniProtKB-KW"/>
</dbReference>
<dbReference type="Proteomes" id="UP000002219">
    <property type="component" value="Chromosome 1"/>
</dbReference>
<evidence type="ECO:0000256" key="9">
    <source>
        <dbReference type="ARBA" id="ARBA00030757"/>
    </source>
</evidence>
<evidence type="ECO:0000256" key="3">
    <source>
        <dbReference type="ARBA" id="ARBA00011890"/>
    </source>
</evidence>
<dbReference type="AlphaFoldDB" id="D7B0B2"/>
<name>D7B0B2_NOCDD</name>
<keyword evidence="7 13" id="KW-0808">Transferase</keyword>
<evidence type="ECO:0000256" key="2">
    <source>
        <dbReference type="ARBA" id="ARBA00005369"/>
    </source>
</evidence>
<dbReference type="GO" id="GO:0004719">
    <property type="term" value="F:protein-L-isoaspartate (D-aspartate) O-methyltransferase activity"/>
    <property type="evidence" value="ECO:0007669"/>
    <property type="project" value="UniProtKB-EC"/>
</dbReference>
<dbReference type="GO" id="GO:0005737">
    <property type="term" value="C:cytoplasm"/>
    <property type="evidence" value="ECO:0007669"/>
    <property type="project" value="UniProtKB-SubCell"/>
</dbReference>
<dbReference type="Pfam" id="PF01135">
    <property type="entry name" value="PCMT"/>
    <property type="match status" value="1"/>
</dbReference>
<protein>
    <recommendedName>
        <fullName evidence="4">Protein-L-isoaspartate O-methyltransferase</fullName>
        <ecNumber evidence="3">2.1.1.77</ecNumber>
    </recommendedName>
    <alternativeName>
        <fullName evidence="11">L-isoaspartyl protein carboxyl methyltransferase</fullName>
    </alternativeName>
    <alternativeName>
        <fullName evidence="9">Protein L-isoaspartyl methyltransferase</fullName>
    </alternativeName>
    <alternativeName>
        <fullName evidence="10">Protein-beta-aspartate methyltransferase</fullName>
    </alternativeName>
</protein>
<sequence length="422" mass="45705">MLTARERHSALVEAMVADGTLTDAALTDTFRSVPRHRFVPETGALTAHGTALNANSNPERWLAAVYTDNAIVTRVEGPDPSAYREAPDPRAPGFRAPGEQEPEPREQRAHDDRESVPWSRGSEGPGPGERAEAATSSVSAPRVLARLLELSDLANGQRVLEVGTGTGWNTALLAHRLGDSAVTSVETDPRLAGVAREALRAEGYSPAVHLADGYYGYPPGAPYDRITSTCGVRRVPPAWVEQLRPDGLVVCPWGLLEGAGVIARVECPGDGSARASFHGGVGFVPLRTPDAQPRPVRDSGQQPDEYRLTQTDPVAPLMTFPSAFALSVMVPGWRVRRRWIGTGSGVWVFDRSGASWVRVYPYGTSWMIEQGGPRSIWDEFEEALELWKRLGAPDPDRFGLSVGADGTHRVWLDSPDGHGWTV</sequence>
<evidence type="ECO:0000313" key="13">
    <source>
        <dbReference type="EMBL" id="ADH70200.1"/>
    </source>
</evidence>
<feature type="compositionally biased region" description="Basic and acidic residues" evidence="12">
    <location>
        <begin position="102"/>
        <end position="115"/>
    </location>
</feature>
<keyword evidence="14" id="KW-1185">Reference proteome</keyword>
<evidence type="ECO:0000256" key="10">
    <source>
        <dbReference type="ARBA" id="ARBA00031323"/>
    </source>
</evidence>
<dbReference type="InterPro" id="IPR000682">
    <property type="entry name" value="PCMT"/>
</dbReference>
<accession>D7B0B2</accession>
<proteinExistence type="inferred from homology"/>
<comment type="similarity">
    <text evidence="2">Belongs to the methyltransferase superfamily. L-isoaspartyl/D-aspartyl protein methyltransferase family.</text>
</comment>
<dbReference type="SUPFAM" id="SSF53335">
    <property type="entry name" value="S-adenosyl-L-methionine-dependent methyltransferases"/>
    <property type="match status" value="1"/>
</dbReference>
<evidence type="ECO:0000256" key="4">
    <source>
        <dbReference type="ARBA" id="ARBA00013346"/>
    </source>
</evidence>
<dbReference type="InterPro" id="IPR029063">
    <property type="entry name" value="SAM-dependent_MTases_sf"/>
</dbReference>
<evidence type="ECO:0000256" key="12">
    <source>
        <dbReference type="SAM" id="MobiDB-lite"/>
    </source>
</evidence>
<dbReference type="PROSITE" id="PS01279">
    <property type="entry name" value="PCMT"/>
    <property type="match status" value="1"/>
</dbReference>
<keyword evidence="5" id="KW-0963">Cytoplasm</keyword>
<gene>
    <name evidence="13" type="ordered locus">Ndas_4816</name>
</gene>
<comment type="subcellular location">
    <subcellularLocation>
        <location evidence="1">Cytoplasm</location>
    </subcellularLocation>
</comment>
<evidence type="ECO:0000256" key="8">
    <source>
        <dbReference type="ARBA" id="ARBA00022691"/>
    </source>
</evidence>
<evidence type="ECO:0000256" key="7">
    <source>
        <dbReference type="ARBA" id="ARBA00022679"/>
    </source>
</evidence>
<dbReference type="eggNOG" id="COG2518">
    <property type="taxonomic scope" value="Bacteria"/>
</dbReference>
<keyword evidence="6" id="KW-0489">Methyltransferase</keyword>
<dbReference type="PANTHER" id="PTHR11579">
    <property type="entry name" value="PROTEIN-L-ISOASPARTATE O-METHYLTRANSFERASE"/>
    <property type="match status" value="1"/>
</dbReference>
<evidence type="ECO:0000256" key="1">
    <source>
        <dbReference type="ARBA" id="ARBA00004496"/>
    </source>
</evidence>
<feature type="region of interest" description="Disordered" evidence="12">
    <location>
        <begin position="77"/>
        <end position="138"/>
    </location>
</feature>
<organism evidence="13 14">
    <name type="scientific">Nocardiopsis dassonvillei (strain ATCC 23218 / DSM 43111 / CIP 107115 / JCM 7437 / KCTC 9190 / NBRC 14626 / NCTC 10488 / NRRL B-5397 / IMRU 509)</name>
    <name type="common">Actinomadura dassonvillei</name>
    <dbReference type="NCBI Taxonomy" id="446468"/>
    <lineage>
        <taxon>Bacteria</taxon>
        <taxon>Bacillati</taxon>
        <taxon>Actinomycetota</taxon>
        <taxon>Actinomycetes</taxon>
        <taxon>Streptosporangiales</taxon>
        <taxon>Nocardiopsidaceae</taxon>
        <taxon>Nocardiopsis</taxon>
    </lineage>
</organism>